<dbReference type="AlphaFoldDB" id="D6GUX0"/>
<evidence type="ECO:0000313" key="3">
    <source>
        <dbReference type="Proteomes" id="UP000009376"/>
    </source>
</evidence>
<keyword evidence="1" id="KW-0812">Transmembrane</keyword>
<feature type="transmembrane region" description="Helical" evidence="1">
    <location>
        <begin position="163"/>
        <end position="185"/>
    </location>
</feature>
<proteinExistence type="predicted"/>
<feature type="transmembrane region" description="Helical" evidence="1">
    <location>
        <begin position="12"/>
        <end position="33"/>
    </location>
</feature>
<sequence>MKKENTNNEMKRLVRFGVISAIIPIAALLIFIVSRSYILIDYIHVLSAAMWLGSFVFMGIIFRDVINSLPKDAKINAIRRLLPVTMFFIPSISLVTGISGYVLAVKSGLLEQFTSLFIIVIIVTVALIASVYLITFINSVKIFRRLKSHRGKDEILLYSKRNFVAALFQTIGLLAIVGLMAYIGVVLH</sequence>
<keyword evidence="1" id="KW-0472">Membrane</keyword>
<feature type="transmembrane region" description="Helical" evidence="1">
    <location>
        <begin position="39"/>
        <end position="61"/>
    </location>
</feature>
<reference evidence="2 3" key="1">
    <citation type="journal article" date="2010" name="Proc. Natl. Acad. Sci. U.S.A.">
        <title>Enigmatic, ultrasmall, uncultivated Archaea.</title>
        <authorList>
            <person name="Baker B.J."/>
            <person name="Comolli L.R."/>
            <person name="Dick G.J."/>
            <person name="Hauser L.J."/>
            <person name="Hyatt D."/>
            <person name="Dill B.D."/>
            <person name="Land M.L."/>
            <person name="Verberkmoes N.C."/>
            <person name="Hettich R.L."/>
            <person name="Banfield J.F."/>
        </authorList>
    </citation>
    <scope>NUCLEOTIDE SEQUENCE [LARGE SCALE GENOMIC DNA]</scope>
</reference>
<feature type="transmembrane region" description="Helical" evidence="1">
    <location>
        <begin position="116"/>
        <end position="143"/>
    </location>
</feature>
<dbReference type="EMBL" id="GG745548">
    <property type="protein sequence ID" value="EFD93014.1"/>
    <property type="molecule type" value="Genomic_DNA"/>
</dbReference>
<name>D6GUX0_PARA5</name>
<feature type="transmembrane region" description="Helical" evidence="1">
    <location>
        <begin position="81"/>
        <end position="104"/>
    </location>
</feature>
<protein>
    <submittedName>
        <fullName evidence="2">Conserved hypothetical membrane spanning protein</fullName>
    </submittedName>
</protein>
<keyword evidence="1" id="KW-1133">Transmembrane helix</keyword>
<gene>
    <name evidence="2" type="ORF">BJBARM5_0269</name>
</gene>
<accession>D6GUX0</accession>
<organism evidence="2 3">
    <name type="scientific">Candidatus Parvarchaeum acidophilus ARMAN-5</name>
    <dbReference type="NCBI Taxonomy" id="662762"/>
    <lineage>
        <taxon>Archaea</taxon>
        <taxon>Candidatus Parvarchaeota</taxon>
        <taxon>Candidatus Parvarchaeum</taxon>
    </lineage>
</organism>
<evidence type="ECO:0000256" key="1">
    <source>
        <dbReference type="SAM" id="Phobius"/>
    </source>
</evidence>
<evidence type="ECO:0000313" key="2">
    <source>
        <dbReference type="EMBL" id="EFD93014.1"/>
    </source>
</evidence>
<dbReference type="Proteomes" id="UP000009376">
    <property type="component" value="Unassembled WGS sequence"/>
</dbReference>